<name>A0A316YVY1_9BASI</name>
<evidence type="ECO:0000313" key="2">
    <source>
        <dbReference type="EMBL" id="PWN92818.1"/>
    </source>
</evidence>
<dbReference type="GeneID" id="37045255"/>
<feature type="chain" id="PRO_5016417875" evidence="1">
    <location>
        <begin position="23"/>
        <end position="219"/>
    </location>
</feature>
<protein>
    <submittedName>
        <fullName evidence="2">Uncharacterized protein</fullName>
    </submittedName>
</protein>
<reference evidence="2 3" key="1">
    <citation type="journal article" date="2018" name="Mol. Biol. Evol.">
        <title>Broad Genomic Sampling Reveals a Smut Pathogenic Ancestry of the Fungal Clade Ustilaginomycotina.</title>
        <authorList>
            <person name="Kijpornyongpan T."/>
            <person name="Mondo S.J."/>
            <person name="Barry K."/>
            <person name="Sandor L."/>
            <person name="Lee J."/>
            <person name="Lipzen A."/>
            <person name="Pangilinan J."/>
            <person name="LaButti K."/>
            <person name="Hainaut M."/>
            <person name="Henrissat B."/>
            <person name="Grigoriev I.V."/>
            <person name="Spatafora J.W."/>
            <person name="Aime M.C."/>
        </authorList>
    </citation>
    <scope>NUCLEOTIDE SEQUENCE [LARGE SCALE GENOMIC DNA]</scope>
    <source>
        <strain evidence="2 3">MCA 4198</strain>
    </source>
</reference>
<dbReference type="AlphaFoldDB" id="A0A316YVY1"/>
<keyword evidence="3" id="KW-1185">Reference proteome</keyword>
<dbReference type="EMBL" id="KZ819634">
    <property type="protein sequence ID" value="PWN92818.1"/>
    <property type="molecule type" value="Genomic_DNA"/>
</dbReference>
<feature type="signal peptide" evidence="1">
    <location>
        <begin position="1"/>
        <end position="22"/>
    </location>
</feature>
<dbReference type="InParanoid" id="A0A316YVY1"/>
<keyword evidence="1" id="KW-0732">Signal</keyword>
<organism evidence="2 3">
    <name type="scientific">Acaromyces ingoldii</name>
    <dbReference type="NCBI Taxonomy" id="215250"/>
    <lineage>
        <taxon>Eukaryota</taxon>
        <taxon>Fungi</taxon>
        <taxon>Dikarya</taxon>
        <taxon>Basidiomycota</taxon>
        <taxon>Ustilaginomycotina</taxon>
        <taxon>Exobasidiomycetes</taxon>
        <taxon>Exobasidiales</taxon>
        <taxon>Cryptobasidiaceae</taxon>
        <taxon>Acaromyces</taxon>
    </lineage>
</organism>
<proteinExistence type="predicted"/>
<accession>A0A316YVY1</accession>
<gene>
    <name evidence="2" type="ORF">FA10DRAFT_276819</name>
</gene>
<dbReference type="Proteomes" id="UP000245768">
    <property type="component" value="Unassembled WGS sequence"/>
</dbReference>
<sequence length="219" mass="24008">MKLSSTTLTLAVATLLAAVSSATPVIQKRMAPAFSDDDLQSLIGRSMSIESDEDEMTFFKRASQHGFQTPGLDLSCKDIKPNSYSPTNTFCNGRSTILYGAADYNIDNYTAGNQYGLIYCSGMIQPFQSLQLNTYFVPIKAGNGPAKVDVLSNITPNNLPEDIATSKSFSYKFNVTVPFALGMWYYIIEEVFTIPGKGQQLGKLYQRQSYPVIVVDGNA</sequence>
<evidence type="ECO:0000256" key="1">
    <source>
        <dbReference type="SAM" id="SignalP"/>
    </source>
</evidence>
<dbReference type="RefSeq" id="XP_025380016.1">
    <property type="nucleotide sequence ID" value="XM_025523339.1"/>
</dbReference>
<evidence type="ECO:0000313" key="3">
    <source>
        <dbReference type="Proteomes" id="UP000245768"/>
    </source>
</evidence>